<gene>
    <name evidence="1" type="ORF">B296_00021231</name>
</gene>
<dbReference type="EMBL" id="AMZH03007018">
    <property type="protein sequence ID" value="RRT62351.1"/>
    <property type="molecule type" value="Genomic_DNA"/>
</dbReference>
<comment type="caution">
    <text evidence="1">The sequence shown here is derived from an EMBL/GenBank/DDBJ whole genome shotgun (WGS) entry which is preliminary data.</text>
</comment>
<accession>A0A426ZEE2</accession>
<reference evidence="1 2" key="1">
    <citation type="journal article" date="2014" name="Agronomy (Basel)">
        <title>A Draft Genome Sequence for Ensete ventricosum, the Drought-Tolerant Tree Against Hunger.</title>
        <authorList>
            <person name="Harrison J."/>
            <person name="Moore K.A."/>
            <person name="Paszkiewicz K."/>
            <person name="Jones T."/>
            <person name="Grant M."/>
            <person name="Ambacheew D."/>
            <person name="Muzemil S."/>
            <person name="Studholme D.J."/>
        </authorList>
    </citation>
    <scope>NUCLEOTIDE SEQUENCE [LARGE SCALE GENOMIC DNA]</scope>
</reference>
<feature type="non-terminal residue" evidence="1">
    <location>
        <position position="1"/>
    </location>
</feature>
<evidence type="ECO:0000313" key="1">
    <source>
        <dbReference type="EMBL" id="RRT62351.1"/>
    </source>
</evidence>
<dbReference type="AlphaFoldDB" id="A0A426ZEE2"/>
<protein>
    <submittedName>
        <fullName evidence="1">Uncharacterized protein</fullName>
    </submittedName>
</protein>
<sequence>VGKRWWGAGDKPLGAIAERLSRGYSRCVKERLQMRLGGRDSRCWEVIVRLQRDQTLGIAQLTVSSLSSKIVRRRKLQRWCLEGR</sequence>
<evidence type="ECO:0000313" key="2">
    <source>
        <dbReference type="Proteomes" id="UP000287651"/>
    </source>
</evidence>
<organism evidence="1 2">
    <name type="scientific">Ensete ventricosum</name>
    <name type="common">Abyssinian banana</name>
    <name type="synonym">Musa ensete</name>
    <dbReference type="NCBI Taxonomy" id="4639"/>
    <lineage>
        <taxon>Eukaryota</taxon>
        <taxon>Viridiplantae</taxon>
        <taxon>Streptophyta</taxon>
        <taxon>Embryophyta</taxon>
        <taxon>Tracheophyta</taxon>
        <taxon>Spermatophyta</taxon>
        <taxon>Magnoliopsida</taxon>
        <taxon>Liliopsida</taxon>
        <taxon>Zingiberales</taxon>
        <taxon>Musaceae</taxon>
        <taxon>Ensete</taxon>
    </lineage>
</organism>
<proteinExistence type="predicted"/>
<name>A0A426ZEE2_ENSVE</name>
<dbReference type="Proteomes" id="UP000287651">
    <property type="component" value="Unassembled WGS sequence"/>
</dbReference>